<evidence type="ECO:0000259" key="1">
    <source>
        <dbReference type="Pfam" id="PF03184"/>
    </source>
</evidence>
<dbReference type="OrthoDB" id="6273063at2759"/>
<gene>
    <name evidence="2" type="ORF">MEDL_33397</name>
</gene>
<dbReference type="EMBL" id="CAJPWZ010001645">
    <property type="protein sequence ID" value="CAG2219868.1"/>
    <property type="molecule type" value="Genomic_DNA"/>
</dbReference>
<proteinExistence type="predicted"/>
<feature type="domain" description="DDE-1" evidence="1">
    <location>
        <begin position="67"/>
        <end position="150"/>
    </location>
</feature>
<reference evidence="2" key="1">
    <citation type="submission" date="2021-03" db="EMBL/GenBank/DDBJ databases">
        <authorList>
            <person name="Bekaert M."/>
        </authorList>
    </citation>
    <scope>NUCLEOTIDE SEQUENCE</scope>
</reference>
<keyword evidence="3" id="KW-1185">Reference proteome</keyword>
<evidence type="ECO:0000313" key="2">
    <source>
        <dbReference type="EMBL" id="CAG2219868.1"/>
    </source>
</evidence>
<dbReference type="GO" id="GO:0003676">
    <property type="term" value="F:nucleic acid binding"/>
    <property type="evidence" value="ECO:0007669"/>
    <property type="project" value="InterPro"/>
</dbReference>
<dbReference type="Proteomes" id="UP000683360">
    <property type="component" value="Unassembled WGS sequence"/>
</dbReference>
<protein>
    <recommendedName>
        <fullName evidence="1">DDE-1 domain-containing protein</fullName>
    </recommendedName>
</protein>
<sequence length="154" mass="17414">MNRQKVEEYFQALEKILTEKDIAKKPKMIWNMDETGTSFDHDPVKVLAEKGTRNVPGRTSAMSTHETIVACVNAEGQKMSPLLIVTGKTDRSVFGFNTTEAPSGTMWDYQESGWMSDRIGEKCFKEIFLKQCRGERPQLLIMDGHSSHESLALI</sequence>
<dbReference type="InterPro" id="IPR004875">
    <property type="entry name" value="DDE_SF_endonuclease_dom"/>
</dbReference>
<evidence type="ECO:0000313" key="3">
    <source>
        <dbReference type="Proteomes" id="UP000683360"/>
    </source>
</evidence>
<name>A0A8S3SP87_MYTED</name>
<accession>A0A8S3SP87</accession>
<dbReference type="Pfam" id="PF03184">
    <property type="entry name" value="DDE_1"/>
    <property type="match status" value="1"/>
</dbReference>
<comment type="caution">
    <text evidence="2">The sequence shown here is derived from an EMBL/GenBank/DDBJ whole genome shotgun (WGS) entry which is preliminary data.</text>
</comment>
<dbReference type="AlphaFoldDB" id="A0A8S3SP87"/>
<organism evidence="2 3">
    <name type="scientific">Mytilus edulis</name>
    <name type="common">Blue mussel</name>
    <dbReference type="NCBI Taxonomy" id="6550"/>
    <lineage>
        <taxon>Eukaryota</taxon>
        <taxon>Metazoa</taxon>
        <taxon>Spiralia</taxon>
        <taxon>Lophotrochozoa</taxon>
        <taxon>Mollusca</taxon>
        <taxon>Bivalvia</taxon>
        <taxon>Autobranchia</taxon>
        <taxon>Pteriomorphia</taxon>
        <taxon>Mytilida</taxon>
        <taxon>Mytiloidea</taxon>
        <taxon>Mytilidae</taxon>
        <taxon>Mytilinae</taxon>
        <taxon>Mytilus</taxon>
    </lineage>
</organism>